<dbReference type="AlphaFoldDB" id="A0A6F8YEQ2"/>
<evidence type="ECO:0000313" key="2">
    <source>
        <dbReference type="EMBL" id="BCB84458.1"/>
    </source>
</evidence>
<name>A0A6F8YEQ2_9ACTN</name>
<dbReference type="InterPro" id="IPR021235">
    <property type="entry name" value="DUF2637"/>
</dbReference>
<keyword evidence="3" id="KW-1185">Reference proteome</keyword>
<keyword evidence="1" id="KW-0472">Membrane</keyword>
<proteinExistence type="predicted"/>
<reference evidence="2 3" key="2">
    <citation type="submission" date="2020-03" db="EMBL/GenBank/DDBJ databases">
        <authorList>
            <person name="Ichikawa N."/>
            <person name="Kimura A."/>
            <person name="Kitahashi Y."/>
            <person name="Uohara A."/>
        </authorList>
    </citation>
    <scope>NUCLEOTIDE SEQUENCE [LARGE SCALE GENOMIC DNA]</scope>
    <source>
        <strain evidence="2 3">NBRC 105367</strain>
    </source>
</reference>
<feature type="transmembrane region" description="Helical" evidence="1">
    <location>
        <begin position="107"/>
        <end position="128"/>
    </location>
</feature>
<dbReference type="Proteomes" id="UP000503011">
    <property type="component" value="Chromosome"/>
</dbReference>
<evidence type="ECO:0008006" key="4">
    <source>
        <dbReference type="Google" id="ProtNLM"/>
    </source>
</evidence>
<accession>A0A6F8YEQ2</accession>
<keyword evidence="1" id="KW-0812">Transmembrane</keyword>
<reference evidence="2 3" key="1">
    <citation type="submission" date="2020-03" db="EMBL/GenBank/DDBJ databases">
        <title>Whole genome shotgun sequence of Phytohabitans suffuscus NBRC 105367.</title>
        <authorList>
            <person name="Komaki H."/>
            <person name="Tamura T."/>
        </authorList>
    </citation>
    <scope>NUCLEOTIDE SEQUENCE [LARGE SCALE GENOMIC DNA]</scope>
    <source>
        <strain evidence="2 3">NBRC 105367</strain>
    </source>
</reference>
<evidence type="ECO:0000313" key="3">
    <source>
        <dbReference type="Proteomes" id="UP000503011"/>
    </source>
</evidence>
<gene>
    <name evidence="2" type="ORF">Psuf_017710</name>
</gene>
<organism evidence="2 3">
    <name type="scientific">Phytohabitans suffuscus</name>
    <dbReference type="NCBI Taxonomy" id="624315"/>
    <lineage>
        <taxon>Bacteria</taxon>
        <taxon>Bacillati</taxon>
        <taxon>Actinomycetota</taxon>
        <taxon>Actinomycetes</taxon>
        <taxon>Micromonosporales</taxon>
        <taxon>Micromonosporaceae</taxon>
    </lineage>
</organism>
<feature type="transmembrane region" description="Helical" evidence="1">
    <location>
        <begin position="79"/>
        <end position="101"/>
    </location>
</feature>
<evidence type="ECO:0000256" key="1">
    <source>
        <dbReference type="SAM" id="Phobius"/>
    </source>
</evidence>
<dbReference type="Pfam" id="PF10935">
    <property type="entry name" value="DUF2637"/>
    <property type="match status" value="1"/>
</dbReference>
<keyword evidence="1" id="KW-1133">Transmembrane helix</keyword>
<dbReference type="EMBL" id="AP022871">
    <property type="protein sequence ID" value="BCB84458.1"/>
    <property type="molecule type" value="Genomic_DNA"/>
</dbReference>
<protein>
    <recommendedName>
        <fullName evidence="4">DUF2637 domain-containing protein</fullName>
    </recommendedName>
</protein>
<sequence>MTTAKRDWVVAVGMSVSAASAAVSSFDGLRSLALLAGWNVYMAPLLPLTIDAYAMSATRVWLADTLASERARRFARRNAVGAILASLVGNATYHAIAAGILASNWMVVVVVGAVPPVVLGLVSHLAVLRKQPDAAVPQSVPGTAVVPADGTRYRTEDELLVEARAADAAWRRDHDDRPISRDALRKELRVGAARATDVLRRLRAEPNHQTSQQEAHAQ</sequence>
<dbReference type="KEGG" id="psuu:Psuf_017710"/>